<proteinExistence type="predicted"/>
<dbReference type="Proteomes" id="UP000027222">
    <property type="component" value="Unassembled WGS sequence"/>
</dbReference>
<gene>
    <name evidence="1" type="ORF">GALMADRAFT_136364</name>
</gene>
<keyword evidence="2" id="KW-1185">Reference proteome</keyword>
<dbReference type="AlphaFoldDB" id="A0A067TL98"/>
<reference evidence="2" key="1">
    <citation type="journal article" date="2014" name="Proc. Natl. Acad. Sci. U.S.A.">
        <title>Extensive sampling of basidiomycete genomes demonstrates inadequacy of the white-rot/brown-rot paradigm for wood decay fungi.</title>
        <authorList>
            <person name="Riley R."/>
            <person name="Salamov A.A."/>
            <person name="Brown D.W."/>
            <person name="Nagy L.G."/>
            <person name="Floudas D."/>
            <person name="Held B.W."/>
            <person name="Levasseur A."/>
            <person name="Lombard V."/>
            <person name="Morin E."/>
            <person name="Otillar R."/>
            <person name="Lindquist E.A."/>
            <person name="Sun H."/>
            <person name="LaButti K.M."/>
            <person name="Schmutz J."/>
            <person name="Jabbour D."/>
            <person name="Luo H."/>
            <person name="Baker S.E."/>
            <person name="Pisabarro A.G."/>
            <person name="Walton J.D."/>
            <person name="Blanchette R.A."/>
            <person name="Henrissat B."/>
            <person name="Martin F."/>
            <person name="Cullen D."/>
            <person name="Hibbett D.S."/>
            <person name="Grigoriev I.V."/>
        </authorList>
    </citation>
    <scope>NUCLEOTIDE SEQUENCE [LARGE SCALE GENOMIC DNA]</scope>
    <source>
        <strain evidence="2">CBS 339.88</strain>
    </source>
</reference>
<accession>A0A067TL98</accession>
<dbReference type="STRING" id="685588.A0A067TL98"/>
<name>A0A067TL98_GALM3</name>
<evidence type="ECO:0000313" key="2">
    <source>
        <dbReference type="Proteomes" id="UP000027222"/>
    </source>
</evidence>
<sequence length="285" mass="32376">MQAYLAGLKELFPDYKFVPNQHMALHLRDYILLYGPVHSWWAFPFERMIGKLQHASINYKEDEYSETIARSFVRSANLRQLLEKTGTPEVIRNCKPMFQKLVDPQIRDTLLTDMLSFTGDFDGDDGEDAISAPWSCSSIPGSLMACIAETFDGIHPMSVSLLSNITIQGVIYSVSSRHSGNSSILIQSGQQKVLIPAQIEHIVQLVFPNNIIAPVTFAAARRYQPADIEHDPFTPYPFLRAQLWSRELDTLELYPLESIECHFAYCPMEWEGQQVVAVISLSREF</sequence>
<evidence type="ECO:0000313" key="1">
    <source>
        <dbReference type="EMBL" id="KDR79753.1"/>
    </source>
</evidence>
<dbReference type="HOGENOM" id="CLU_067870_0_0_1"/>
<evidence type="ECO:0008006" key="3">
    <source>
        <dbReference type="Google" id="ProtNLM"/>
    </source>
</evidence>
<dbReference type="EMBL" id="KL142372">
    <property type="protein sequence ID" value="KDR79753.1"/>
    <property type="molecule type" value="Genomic_DNA"/>
</dbReference>
<protein>
    <recommendedName>
        <fullName evidence="3">DUF4218 domain-containing protein</fullName>
    </recommendedName>
</protein>
<organism evidence="1 2">
    <name type="scientific">Galerina marginata (strain CBS 339.88)</name>
    <dbReference type="NCBI Taxonomy" id="685588"/>
    <lineage>
        <taxon>Eukaryota</taxon>
        <taxon>Fungi</taxon>
        <taxon>Dikarya</taxon>
        <taxon>Basidiomycota</taxon>
        <taxon>Agaricomycotina</taxon>
        <taxon>Agaricomycetes</taxon>
        <taxon>Agaricomycetidae</taxon>
        <taxon>Agaricales</taxon>
        <taxon>Agaricineae</taxon>
        <taxon>Strophariaceae</taxon>
        <taxon>Galerina</taxon>
    </lineage>
</organism>
<dbReference type="OrthoDB" id="3247418at2759"/>